<feature type="non-terminal residue" evidence="2">
    <location>
        <position position="218"/>
    </location>
</feature>
<feature type="compositionally biased region" description="Polar residues" evidence="1">
    <location>
        <begin position="146"/>
        <end position="155"/>
    </location>
</feature>
<dbReference type="PROSITE" id="PS51257">
    <property type="entry name" value="PROKAR_LIPOPROTEIN"/>
    <property type="match status" value="1"/>
</dbReference>
<evidence type="ECO:0000256" key="1">
    <source>
        <dbReference type="SAM" id="MobiDB-lite"/>
    </source>
</evidence>
<proteinExistence type="predicted"/>
<evidence type="ECO:0000313" key="2">
    <source>
        <dbReference type="EMBL" id="SVE54494.1"/>
    </source>
</evidence>
<protein>
    <submittedName>
        <fullName evidence="2">Uncharacterized protein</fullName>
    </submittedName>
</protein>
<dbReference type="AlphaFoldDB" id="A0A383ED06"/>
<name>A0A383ED06_9ZZZZ</name>
<organism evidence="2">
    <name type="scientific">marine metagenome</name>
    <dbReference type="NCBI Taxonomy" id="408172"/>
    <lineage>
        <taxon>unclassified sequences</taxon>
        <taxon>metagenomes</taxon>
        <taxon>ecological metagenomes</taxon>
    </lineage>
</organism>
<gene>
    <name evidence="2" type="ORF">METZ01_LOCUS507348</name>
</gene>
<sequence length="218" mass="23970">MIRILAVYFVFLSIIMAGCASTTPEPPPIVEEGVEGQDETQKDLEHKRNIEELELQQSEILEGLLEEETFAESLSAVADDSELYTNEEADGEAGDESQLLAMTEVETQEVIQPEPAVTEVSPEEETQEPSLMELLKASFDKVVGSDISSKTTAQEEPQLPPTPSLPKELAVIVSPEQEPDPPMFVPESPLALSSARKLVPCSLVPELMDEIHQRLQKT</sequence>
<dbReference type="EMBL" id="UINC01224738">
    <property type="protein sequence ID" value="SVE54494.1"/>
    <property type="molecule type" value="Genomic_DNA"/>
</dbReference>
<feature type="region of interest" description="Disordered" evidence="1">
    <location>
        <begin position="146"/>
        <end position="188"/>
    </location>
</feature>
<accession>A0A383ED06</accession>
<reference evidence="2" key="1">
    <citation type="submission" date="2018-05" db="EMBL/GenBank/DDBJ databases">
        <authorList>
            <person name="Lanie J.A."/>
            <person name="Ng W.-L."/>
            <person name="Kazmierczak K.M."/>
            <person name="Andrzejewski T.M."/>
            <person name="Davidsen T.M."/>
            <person name="Wayne K.J."/>
            <person name="Tettelin H."/>
            <person name="Glass J.I."/>
            <person name="Rusch D."/>
            <person name="Podicherti R."/>
            <person name="Tsui H.-C.T."/>
            <person name="Winkler M.E."/>
        </authorList>
    </citation>
    <scope>NUCLEOTIDE SEQUENCE</scope>
</reference>